<accession>A0A2T0XL47</accession>
<dbReference type="Proteomes" id="UP000238308">
    <property type="component" value="Unassembled WGS sequence"/>
</dbReference>
<evidence type="ECO:0000256" key="2">
    <source>
        <dbReference type="ARBA" id="ARBA00023167"/>
    </source>
</evidence>
<dbReference type="NCBIfam" id="NF005071">
    <property type="entry name" value="PRK06489.1"/>
    <property type="match status" value="1"/>
</dbReference>
<feature type="chain" id="PRO_5015696981" evidence="5">
    <location>
        <begin position="24"/>
        <end position="356"/>
    </location>
</feature>
<evidence type="ECO:0000256" key="3">
    <source>
        <dbReference type="ARBA" id="ARBA00023315"/>
    </source>
</evidence>
<feature type="active site" description="Nucleophile" evidence="4">
    <location>
        <position position="159"/>
    </location>
</feature>
<dbReference type="InterPro" id="IPR029058">
    <property type="entry name" value="AB_hydrolase_fold"/>
</dbReference>
<dbReference type="InterPro" id="IPR008220">
    <property type="entry name" value="HAT_MetX-like"/>
</dbReference>
<protein>
    <submittedName>
        <fullName evidence="7">Homoserine O-acetyltransferase</fullName>
    </submittedName>
</protein>
<dbReference type="EMBL" id="PVTV01000011">
    <property type="protein sequence ID" value="PRY99657.1"/>
    <property type="molecule type" value="Genomic_DNA"/>
</dbReference>
<name>A0A2T0XL47_9BURK</name>
<dbReference type="AlphaFoldDB" id="A0A2T0XL47"/>
<keyword evidence="8" id="KW-1185">Reference proteome</keyword>
<feature type="active site" evidence="4">
    <location>
        <position position="300"/>
    </location>
</feature>
<comment type="caution">
    <text evidence="7">The sequence shown here is derived from an EMBL/GenBank/DDBJ whole genome shotgun (WGS) entry which is preliminary data.</text>
</comment>
<evidence type="ECO:0000256" key="5">
    <source>
        <dbReference type="SAM" id="SignalP"/>
    </source>
</evidence>
<evidence type="ECO:0000256" key="1">
    <source>
        <dbReference type="ARBA" id="ARBA00022679"/>
    </source>
</evidence>
<dbReference type="InterPro" id="IPR000073">
    <property type="entry name" value="AB_hydrolase_1"/>
</dbReference>
<sequence>MFMIKKIRASLAILSLSIVGAQAADLVTHYPTPKEAVWTAKTFKFHTGETIENLKLGYTTVGDAKGIPVLFLHGTGGSGSGLIKPGFADELFGPGQALDASKYFVIMPDAIGTGQSSKPSDGLKAKFPLYNYDDMVLGQYRLITEGLGLKHLRLVMGNSMGGMQTWLWGIKYPDFMDALAPMASLPIEMSGRNWIMRRMLTDSIRQDPLWKNGDYTQQPPSAQFAITYFQFAMSGGNQGLYALAPTRAAADKLIAARMNVPFTGDANDLLYQWDSSRDYNPSADLEKIVAPVLMINSADDERNPPELGLDEQLKRIKNAKLHLIPASAKTSGHGTTGQARWWKNELSDFLKSIPKT</sequence>
<dbReference type="Pfam" id="PF00561">
    <property type="entry name" value="Abhydrolase_1"/>
    <property type="match status" value="1"/>
</dbReference>
<keyword evidence="2" id="KW-0486">Methionine biosynthesis</keyword>
<keyword evidence="1 7" id="KW-0808">Transferase</keyword>
<dbReference type="Gene3D" id="3.40.50.1820">
    <property type="entry name" value="alpha/beta hydrolase"/>
    <property type="match status" value="1"/>
</dbReference>
<organism evidence="7 8">
    <name type="scientific">Jezberella montanilacus</name>
    <dbReference type="NCBI Taxonomy" id="323426"/>
    <lineage>
        <taxon>Bacteria</taxon>
        <taxon>Pseudomonadati</taxon>
        <taxon>Pseudomonadota</taxon>
        <taxon>Betaproteobacteria</taxon>
        <taxon>Burkholderiales</taxon>
        <taxon>Alcaligenaceae</taxon>
        <taxon>Jezberella</taxon>
    </lineage>
</organism>
<evidence type="ECO:0000313" key="7">
    <source>
        <dbReference type="EMBL" id="PRY99657.1"/>
    </source>
</evidence>
<dbReference type="PANTHER" id="PTHR32268:SF11">
    <property type="entry name" value="HOMOSERINE O-ACETYLTRANSFERASE"/>
    <property type="match status" value="1"/>
</dbReference>
<dbReference type="GO" id="GO:0004414">
    <property type="term" value="F:homoserine O-acetyltransferase activity"/>
    <property type="evidence" value="ECO:0007669"/>
    <property type="project" value="TreeGrafter"/>
</dbReference>
<keyword evidence="2" id="KW-0028">Amino-acid biosynthesis</keyword>
<keyword evidence="3" id="KW-0012">Acyltransferase</keyword>
<gene>
    <name evidence="7" type="ORF">BCM14_1110</name>
</gene>
<dbReference type="GO" id="GO:0009086">
    <property type="term" value="P:methionine biosynthetic process"/>
    <property type="evidence" value="ECO:0007669"/>
    <property type="project" value="UniProtKB-KW"/>
</dbReference>
<evidence type="ECO:0000256" key="4">
    <source>
        <dbReference type="PIRSR" id="PIRSR000443-1"/>
    </source>
</evidence>
<dbReference type="PRINTS" id="PR00111">
    <property type="entry name" value="ABHYDROLASE"/>
</dbReference>
<proteinExistence type="predicted"/>
<evidence type="ECO:0000313" key="8">
    <source>
        <dbReference type="Proteomes" id="UP000238308"/>
    </source>
</evidence>
<evidence type="ECO:0000259" key="6">
    <source>
        <dbReference type="Pfam" id="PF00561"/>
    </source>
</evidence>
<feature type="domain" description="AB hydrolase-1" evidence="6">
    <location>
        <begin position="68"/>
        <end position="325"/>
    </location>
</feature>
<dbReference type="GO" id="GO:0009092">
    <property type="term" value="P:homoserine metabolic process"/>
    <property type="evidence" value="ECO:0007669"/>
    <property type="project" value="TreeGrafter"/>
</dbReference>
<dbReference type="PIRSF" id="PIRSF000443">
    <property type="entry name" value="Homoser_Ac_trans"/>
    <property type="match status" value="1"/>
</dbReference>
<reference evidence="7 8" key="1">
    <citation type="submission" date="2018-03" db="EMBL/GenBank/DDBJ databases">
        <title>Genomic Encyclopedia of Type Strains, Phase III (KMG-III): the genomes of soil and plant-associated and newly described type strains.</title>
        <authorList>
            <person name="Whitman W."/>
        </authorList>
    </citation>
    <scope>NUCLEOTIDE SEQUENCE [LARGE SCALE GENOMIC DNA]</scope>
    <source>
        <strain evidence="7 8">MWH-P2sevCIIIb</strain>
    </source>
</reference>
<dbReference type="SUPFAM" id="SSF53474">
    <property type="entry name" value="alpha/beta-Hydrolases"/>
    <property type="match status" value="1"/>
</dbReference>
<dbReference type="OrthoDB" id="9800754at2"/>
<feature type="signal peptide" evidence="5">
    <location>
        <begin position="1"/>
        <end position="23"/>
    </location>
</feature>
<dbReference type="PANTHER" id="PTHR32268">
    <property type="entry name" value="HOMOSERINE O-ACETYLTRANSFERASE"/>
    <property type="match status" value="1"/>
</dbReference>
<keyword evidence="5" id="KW-0732">Signal</keyword>
<feature type="active site" evidence="4">
    <location>
        <position position="333"/>
    </location>
</feature>